<evidence type="ECO:0000313" key="8">
    <source>
        <dbReference type="Proteomes" id="UP000007304"/>
    </source>
</evidence>
<name>H6BNL9_EXODN</name>
<evidence type="ECO:0000256" key="4">
    <source>
        <dbReference type="ARBA" id="ARBA00023242"/>
    </source>
</evidence>
<evidence type="ECO:0000256" key="1">
    <source>
        <dbReference type="ARBA" id="ARBA00023015"/>
    </source>
</evidence>
<gene>
    <name evidence="7" type="ORF">HMPREF1120_01402</name>
</gene>
<dbReference type="EMBL" id="JH226130">
    <property type="protein sequence ID" value="EHY53204.1"/>
    <property type="molecule type" value="Genomic_DNA"/>
</dbReference>
<reference evidence="7" key="1">
    <citation type="submission" date="2011-07" db="EMBL/GenBank/DDBJ databases">
        <title>The Genome Sequence of Exophiala (Wangiella) dermatitidis NIH/UT8656.</title>
        <authorList>
            <consortium name="The Broad Institute Genome Sequencing Platform"/>
            <person name="Cuomo C."/>
            <person name="Wang Z."/>
            <person name="Hunicke-Smith S."/>
            <person name="Szanislo P.J."/>
            <person name="Earl A."/>
            <person name="Young S.K."/>
            <person name="Zeng Q."/>
            <person name="Gargeya S."/>
            <person name="Fitzgerald M."/>
            <person name="Haas B."/>
            <person name="Abouelleil A."/>
            <person name="Alvarado L."/>
            <person name="Arachchi H.M."/>
            <person name="Berlin A."/>
            <person name="Brown A."/>
            <person name="Chapman S.B."/>
            <person name="Chen Z."/>
            <person name="Dunbar C."/>
            <person name="Freedman E."/>
            <person name="Gearin G."/>
            <person name="Gellesch M."/>
            <person name="Goldberg J."/>
            <person name="Griggs A."/>
            <person name="Gujja S."/>
            <person name="Heiman D."/>
            <person name="Howarth C."/>
            <person name="Larson L."/>
            <person name="Lui A."/>
            <person name="MacDonald P.J.P."/>
            <person name="Montmayeur A."/>
            <person name="Murphy C."/>
            <person name="Neiman D."/>
            <person name="Pearson M."/>
            <person name="Priest M."/>
            <person name="Roberts A."/>
            <person name="Saif S."/>
            <person name="Shea T."/>
            <person name="Shenoy N."/>
            <person name="Sisk P."/>
            <person name="Stolte C."/>
            <person name="Sykes S."/>
            <person name="Wortman J."/>
            <person name="Nusbaum C."/>
            <person name="Birren B."/>
        </authorList>
    </citation>
    <scope>NUCLEOTIDE SEQUENCE</scope>
    <source>
        <strain evidence="7">NIH/UT8656</strain>
    </source>
</reference>
<dbReference type="OrthoDB" id="4356994at2759"/>
<dbReference type="InterPro" id="IPR001138">
    <property type="entry name" value="Zn2Cys6_DnaBD"/>
</dbReference>
<dbReference type="GeneID" id="20306041"/>
<dbReference type="GO" id="GO:0000981">
    <property type="term" value="F:DNA-binding transcription factor activity, RNA polymerase II-specific"/>
    <property type="evidence" value="ECO:0007669"/>
    <property type="project" value="InterPro"/>
</dbReference>
<protein>
    <recommendedName>
        <fullName evidence="6">Zn(2)-C6 fungal-type domain-containing protein</fullName>
    </recommendedName>
</protein>
<dbReference type="Proteomes" id="UP000007304">
    <property type="component" value="Unassembled WGS sequence"/>
</dbReference>
<dbReference type="InterPro" id="IPR053187">
    <property type="entry name" value="Notoamide_regulator"/>
</dbReference>
<keyword evidence="4" id="KW-0539">Nucleus</keyword>
<dbReference type="GO" id="GO:0003677">
    <property type="term" value="F:DNA binding"/>
    <property type="evidence" value="ECO:0007669"/>
    <property type="project" value="UniProtKB-KW"/>
</dbReference>
<evidence type="ECO:0000256" key="2">
    <source>
        <dbReference type="ARBA" id="ARBA00023125"/>
    </source>
</evidence>
<evidence type="ECO:0000259" key="6">
    <source>
        <dbReference type="PROSITE" id="PS50048"/>
    </source>
</evidence>
<accession>H6BNL9</accession>
<feature type="region of interest" description="Disordered" evidence="5">
    <location>
        <begin position="1"/>
        <end position="31"/>
    </location>
</feature>
<dbReference type="PANTHER" id="PTHR47256">
    <property type="entry name" value="ZN(II)2CYS6 TRANSCRIPTION FACTOR (EUROFUNG)-RELATED"/>
    <property type="match status" value="1"/>
</dbReference>
<keyword evidence="8" id="KW-1185">Reference proteome</keyword>
<keyword evidence="2" id="KW-0238">DNA-binding</keyword>
<dbReference type="CDD" id="cd00067">
    <property type="entry name" value="GAL4"/>
    <property type="match status" value="1"/>
</dbReference>
<dbReference type="PROSITE" id="PS50048">
    <property type="entry name" value="ZN2_CY6_FUNGAL_2"/>
    <property type="match status" value="1"/>
</dbReference>
<proteinExistence type="predicted"/>
<dbReference type="PANTHER" id="PTHR47256:SF3">
    <property type="entry name" value="ZN(II)2CYS6 TRANSCRIPTION FACTOR (EUROFUNG)"/>
    <property type="match status" value="1"/>
</dbReference>
<evidence type="ECO:0000313" key="7">
    <source>
        <dbReference type="EMBL" id="EHY53204.1"/>
    </source>
</evidence>
<dbReference type="STRING" id="858893.H6BNL9"/>
<dbReference type="SMART" id="SM00066">
    <property type="entry name" value="GAL4"/>
    <property type="match status" value="1"/>
</dbReference>
<evidence type="ECO:0000256" key="3">
    <source>
        <dbReference type="ARBA" id="ARBA00023163"/>
    </source>
</evidence>
<dbReference type="SUPFAM" id="SSF57701">
    <property type="entry name" value="Zn2/Cys6 DNA-binding domain"/>
    <property type="match status" value="1"/>
</dbReference>
<dbReference type="Pfam" id="PF00172">
    <property type="entry name" value="Zn_clus"/>
    <property type="match status" value="1"/>
</dbReference>
<feature type="compositionally biased region" description="Basic and acidic residues" evidence="5">
    <location>
        <begin position="172"/>
        <end position="202"/>
    </location>
</feature>
<keyword evidence="3" id="KW-0804">Transcription</keyword>
<dbReference type="RefSeq" id="XP_009153665.1">
    <property type="nucleotide sequence ID" value="XM_009155417.1"/>
</dbReference>
<dbReference type="GO" id="GO:0008270">
    <property type="term" value="F:zinc ion binding"/>
    <property type="evidence" value="ECO:0007669"/>
    <property type="project" value="InterPro"/>
</dbReference>
<dbReference type="Gene3D" id="4.10.240.10">
    <property type="entry name" value="Zn(2)-C6 fungal-type DNA-binding domain"/>
    <property type="match status" value="1"/>
</dbReference>
<dbReference type="InterPro" id="IPR036864">
    <property type="entry name" value="Zn2-C6_fun-type_DNA-bd_sf"/>
</dbReference>
<feature type="compositionally biased region" description="Polar residues" evidence="5">
    <location>
        <begin position="1"/>
        <end position="12"/>
    </location>
</feature>
<dbReference type="InParanoid" id="H6BNL9"/>
<dbReference type="HOGENOM" id="CLU_120557_0_0_1"/>
<feature type="region of interest" description="Disordered" evidence="5">
    <location>
        <begin position="162"/>
        <end position="202"/>
    </location>
</feature>
<dbReference type="VEuPathDB" id="FungiDB:HMPREF1120_01402"/>
<evidence type="ECO:0000256" key="5">
    <source>
        <dbReference type="SAM" id="MobiDB-lite"/>
    </source>
</evidence>
<organism evidence="7 8">
    <name type="scientific">Exophiala dermatitidis (strain ATCC 34100 / CBS 525.76 / NIH/UT8656)</name>
    <name type="common">Black yeast</name>
    <name type="synonym">Wangiella dermatitidis</name>
    <dbReference type="NCBI Taxonomy" id="858893"/>
    <lineage>
        <taxon>Eukaryota</taxon>
        <taxon>Fungi</taxon>
        <taxon>Dikarya</taxon>
        <taxon>Ascomycota</taxon>
        <taxon>Pezizomycotina</taxon>
        <taxon>Eurotiomycetes</taxon>
        <taxon>Chaetothyriomycetidae</taxon>
        <taxon>Chaetothyriales</taxon>
        <taxon>Herpotrichiellaceae</taxon>
        <taxon>Exophiala</taxon>
    </lineage>
</organism>
<keyword evidence="1" id="KW-0805">Transcription regulation</keyword>
<sequence length="202" mass="22654">MSTVPVKSSHGSSTDDDEAPSSTSAHKSSSPARPRVSVACFMCQKRKIKCDGVYPCENCRRRNWSCRFNAAADGRRTAANRQAMMQQMANTLTQIQHHKDLTAGILAIIREGDTDSTGRLMELIRKTQDLTELDAFVRDEVKSDPAIEKAFHTIDWQATQLGSDGWSQALEDPSRDERDEPESARTRNQKRPADTRTDDRIT</sequence>
<feature type="compositionally biased region" description="Low complexity" evidence="5">
    <location>
        <begin position="20"/>
        <end position="31"/>
    </location>
</feature>
<dbReference type="AlphaFoldDB" id="H6BNL9"/>
<feature type="domain" description="Zn(2)-C6 fungal-type" evidence="6">
    <location>
        <begin position="39"/>
        <end position="68"/>
    </location>
</feature>